<protein>
    <submittedName>
        <fullName evidence="1">Uncharacterized protein</fullName>
    </submittedName>
</protein>
<evidence type="ECO:0000313" key="1">
    <source>
        <dbReference type="EMBL" id="KAK9995043.1"/>
    </source>
</evidence>
<dbReference type="AlphaFoldDB" id="A0AAW2CC42"/>
<keyword evidence="2" id="KW-1185">Reference proteome</keyword>
<gene>
    <name evidence="1" type="ORF">SO802_024746</name>
</gene>
<organism evidence="1 2">
    <name type="scientific">Lithocarpus litseifolius</name>
    <dbReference type="NCBI Taxonomy" id="425828"/>
    <lineage>
        <taxon>Eukaryota</taxon>
        <taxon>Viridiplantae</taxon>
        <taxon>Streptophyta</taxon>
        <taxon>Embryophyta</taxon>
        <taxon>Tracheophyta</taxon>
        <taxon>Spermatophyta</taxon>
        <taxon>Magnoliopsida</taxon>
        <taxon>eudicotyledons</taxon>
        <taxon>Gunneridae</taxon>
        <taxon>Pentapetalae</taxon>
        <taxon>rosids</taxon>
        <taxon>fabids</taxon>
        <taxon>Fagales</taxon>
        <taxon>Fagaceae</taxon>
        <taxon>Lithocarpus</taxon>
    </lineage>
</organism>
<dbReference type="EMBL" id="JAZDWU010000008">
    <property type="protein sequence ID" value="KAK9995043.1"/>
    <property type="molecule type" value="Genomic_DNA"/>
</dbReference>
<accession>A0AAW2CC42</accession>
<comment type="caution">
    <text evidence="1">The sequence shown here is derived from an EMBL/GenBank/DDBJ whole genome shotgun (WGS) entry which is preliminary data.</text>
</comment>
<evidence type="ECO:0000313" key="2">
    <source>
        <dbReference type="Proteomes" id="UP001459277"/>
    </source>
</evidence>
<reference evidence="1 2" key="1">
    <citation type="submission" date="2024-01" db="EMBL/GenBank/DDBJ databases">
        <title>A telomere-to-telomere, gap-free genome of sweet tea (Lithocarpus litseifolius).</title>
        <authorList>
            <person name="Zhou J."/>
        </authorList>
    </citation>
    <scope>NUCLEOTIDE SEQUENCE [LARGE SCALE GENOMIC DNA]</scope>
    <source>
        <strain evidence="1">Zhou-2022a</strain>
        <tissue evidence="1">Leaf</tissue>
    </source>
</reference>
<dbReference type="Proteomes" id="UP001459277">
    <property type="component" value="Unassembled WGS sequence"/>
</dbReference>
<name>A0AAW2CC42_9ROSI</name>
<proteinExistence type="predicted"/>
<sequence>MFYRIIFVKVKNIIVLNQIEIPTWFDHQNCGSCDTYVSFSLHQYGFNWTGLSLWHGSYVSIPLHQFDTNWTGIALCFDIKVQNNLSEDFPGDPTDFQEFRLEMHGGPEDFPRNYKFPRDKIHVGSFGIWLYISHAKLGELLHGFDDIWPFIKTYSPDIEIKGCGARILHERYLHKVTDQKKQKR</sequence>